<dbReference type="Gene3D" id="1.10.10.10">
    <property type="entry name" value="Winged helix-like DNA-binding domain superfamily/Winged helix DNA-binding domain"/>
    <property type="match status" value="1"/>
</dbReference>
<organism evidence="2 3">
    <name type="scientific">Ooceraea biroi</name>
    <name type="common">Clonal raider ant</name>
    <name type="synonym">Cerapachys biroi</name>
    <dbReference type="NCBI Taxonomy" id="2015173"/>
    <lineage>
        <taxon>Eukaryota</taxon>
        <taxon>Metazoa</taxon>
        <taxon>Ecdysozoa</taxon>
        <taxon>Arthropoda</taxon>
        <taxon>Hexapoda</taxon>
        <taxon>Insecta</taxon>
        <taxon>Pterygota</taxon>
        <taxon>Neoptera</taxon>
        <taxon>Endopterygota</taxon>
        <taxon>Hymenoptera</taxon>
        <taxon>Apocrita</taxon>
        <taxon>Aculeata</taxon>
        <taxon>Formicoidea</taxon>
        <taxon>Formicidae</taxon>
        <taxon>Dorylinae</taxon>
        <taxon>Ooceraea</taxon>
    </lineage>
</organism>
<name>A0A026X1I4_OOCBI</name>
<accession>A0A026X1I4</accession>
<dbReference type="InterPro" id="IPR036388">
    <property type="entry name" value="WH-like_DNA-bd_sf"/>
</dbReference>
<protein>
    <recommendedName>
        <fullName evidence="4">Paired domain-containing protein</fullName>
    </recommendedName>
</protein>
<dbReference type="Proteomes" id="UP000053097">
    <property type="component" value="Unassembled WGS sequence"/>
</dbReference>
<proteinExistence type="predicted"/>
<sequence length="93" mass="10935">MPKIRELSEGERAQIVLLHSLNMSQVKITKQMKCSRYAVQLTLKRFKETGTYANKPRSGRNRVTLEREDRLLIRDSLRNRRKTSVKLASDFNE</sequence>
<dbReference type="EMBL" id="KK107030">
    <property type="protein sequence ID" value="EZA62155.1"/>
    <property type="molecule type" value="Genomic_DNA"/>
</dbReference>
<dbReference type="OMA" id="TGTYANK"/>
<evidence type="ECO:0000313" key="2">
    <source>
        <dbReference type="EMBL" id="EZA62155.1"/>
    </source>
</evidence>
<dbReference type="InterPro" id="IPR009057">
    <property type="entry name" value="Homeodomain-like_sf"/>
</dbReference>
<gene>
    <name evidence="2" type="ORF">X777_03762</name>
</gene>
<comment type="subcellular location">
    <subcellularLocation>
        <location evidence="1">Nucleus</location>
    </subcellularLocation>
</comment>
<dbReference type="GO" id="GO:0005634">
    <property type="term" value="C:nucleus"/>
    <property type="evidence" value="ECO:0007669"/>
    <property type="project" value="UniProtKB-SubCell"/>
</dbReference>
<dbReference type="SUPFAM" id="SSF46689">
    <property type="entry name" value="Homeodomain-like"/>
    <property type="match status" value="1"/>
</dbReference>
<evidence type="ECO:0000313" key="3">
    <source>
        <dbReference type="Proteomes" id="UP000053097"/>
    </source>
</evidence>
<evidence type="ECO:0008006" key="4">
    <source>
        <dbReference type="Google" id="ProtNLM"/>
    </source>
</evidence>
<keyword evidence="3" id="KW-1185">Reference proteome</keyword>
<evidence type="ECO:0000256" key="1">
    <source>
        <dbReference type="ARBA" id="ARBA00004123"/>
    </source>
</evidence>
<reference evidence="2 3" key="1">
    <citation type="journal article" date="2014" name="Curr. Biol.">
        <title>The genome of the clonal raider ant Cerapachys biroi.</title>
        <authorList>
            <person name="Oxley P.R."/>
            <person name="Ji L."/>
            <person name="Fetter-Pruneda I."/>
            <person name="McKenzie S.K."/>
            <person name="Li C."/>
            <person name="Hu H."/>
            <person name="Zhang G."/>
            <person name="Kronauer D.J."/>
        </authorList>
    </citation>
    <scope>NUCLEOTIDE SEQUENCE [LARGE SCALE GENOMIC DNA]</scope>
</reference>
<dbReference type="AlphaFoldDB" id="A0A026X1I4"/>